<dbReference type="PROSITE" id="PS51775">
    <property type="entry name" value="GTD_BINDING"/>
    <property type="match status" value="1"/>
</dbReference>
<proteinExistence type="predicted"/>
<feature type="compositionally biased region" description="Basic and acidic residues" evidence="5">
    <location>
        <begin position="305"/>
        <end position="335"/>
    </location>
</feature>
<dbReference type="GO" id="GO:0080115">
    <property type="term" value="F:myosin XI tail binding"/>
    <property type="evidence" value="ECO:0007669"/>
    <property type="project" value="UniProtKB-ARBA"/>
</dbReference>
<dbReference type="Proteomes" id="UP000233551">
    <property type="component" value="Unassembled WGS sequence"/>
</dbReference>
<feature type="region of interest" description="Disordered" evidence="5">
    <location>
        <begin position="305"/>
        <end position="370"/>
    </location>
</feature>
<evidence type="ECO:0000256" key="4">
    <source>
        <dbReference type="ARBA" id="ARBA00023136"/>
    </source>
</evidence>
<dbReference type="Pfam" id="PF04576">
    <property type="entry name" value="Zein-binding"/>
    <property type="match status" value="1"/>
</dbReference>
<dbReference type="AlphaFoldDB" id="A0A2I0J7Z5"/>
<evidence type="ECO:0000313" key="8">
    <source>
        <dbReference type="Proteomes" id="UP000233551"/>
    </source>
</evidence>
<evidence type="ECO:0000313" key="7">
    <source>
        <dbReference type="EMBL" id="PKI52371.1"/>
    </source>
</evidence>
<feature type="domain" description="GTD-binding" evidence="6">
    <location>
        <begin position="13"/>
        <end position="111"/>
    </location>
</feature>
<reference evidence="7 8" key="1">
    <citation type="submission" date="2017-11" db="EMBL/GenBank/DDBJ databases">
        <title>De-novo sequencing of pomegranate (Punica granatum L.) genome.</title>
        <authorList>
            <person name="Akparov Z."/>
            <person name="Amiraslanov A."/>
            <person name="Hajiyeva S."/>
            <person name="Abbasov M."/>
            <person name="Kaur K."/>
            <person name="Hamwieh A."/>
            <person name="Solovyev V."/>
            <person name="Salamov A."/>
            <person name="Braich B."/>
            <person name="Kosarev P."/>
            <person name="Mahmoud A."/>
            <person name="Hajiyev E."/>
            <person name="Babayeva S."/>
            <person name="Izzatullayeva V."/>
            <person name="Mammadov A."/>
            <person name="Mammadov A."/>
            <person name="Sharifova S."/>
            <person name="Ojaghi J."/>
            <person name="Eynullazada K."/>
            <person name="Bayramov B."/>
            <person name="Abdulazimova A."/>
            <person name="Shahmuradov I."/>
        </authorList>
    </citation>
    <scope>NUCLEOTIDE SEQUENCE [LARGE SCALE GENOMIC DNA]</scope>
    <source>
        <strain evidence="8">cv. AG2017</strain>
        <tissue evidence="7">Leaf</tissue>
    </source>
</reference>
<dbReference type="PANTHER" id="PTHR31422">
    <property type="entry name" value="BNAANNG28530D PROTEIN"/>
    <property type="match status" value="1"/>
</dbReference>
<feature type="compositionally biased region" description="Polar residues" evidence="5">
    <location>
        <begin position="360"/>
        <end position="370"/>
    </location>
</feature>
<protein>
    <recommendedName>
        <fullName evidence="6">GTD-binding domain-containing protein</fullName>
    </recommendedName>
</protein>
<keyword evidence="3" id="KW-1133">Transmembrane helix</keyword>
<keyword evidence="8" id="KW-1185">Reference proteome</keyword>
<feature type="compositionally biased region" description="Basic and acidic residues" evidence="5">
    <location>
        <begin position="346"/>
        <end position="358"/>
    </location>
</feature>
<gene>
    <name evidence="7" type="ORF">CRG98_027297</name>
</gene>
<name>A0A2I0J7Z5_PUNGR</name>
<comment type="caution">
    <text evidence="7">The sequence shown here is derived from an EMBL/GenBank/DDBJ whole genome shotgun (WGS) entry which is preliminary data.</text>
</comment>
<evidence type="ECO:0000256" key="5">
    <source>
        <dbReference type="SAM" id="MobiDB-lite"/>
    </source>
</evidence>
<evidence type="ECO:0000256" key="3">
    <source>
        <dbReference type="ARBA" id="ARBA00022989"/>
    </source>
</evidence>
<dbReference type="STRING" id="22663.A0A2I0J7Z5"/>
<evidence type="ECO:0000259" key="6">
    <source>
        <dbReference type="PROSITE" id="PS51775"/>
    </source>
</evidence>
<comment type="subcellular location">
    <subcellularLocation>
        <location evidence="1">Membrane</location>
    </subcellularLocation>
</comment>
<keyword evidence="2" id="KW-0812">Transmembrane</keyword>
<dbReference type="EMBL" id="PGOL01001939">
    <property type="protein sequence ID" value="PKI52371.1"/>
    <property type="molecule type" value="Genomic_DNA"/>
</dbReference>
<dbReference type="GO" id="GO:0016020">
    <property type="term" value="C:membrane"/>
    <property type="evidence" value="ECO:0007669"/>
    <property type="project" value="UniProtKB-SubCell"/>
</dbReference>
<accession>A0A2I0J7Z5</accession>
<dbReference type="PANTHER" id="PTHR31422:SF1">
    <property type="entry name" value="GTD-BINDING DOMAIN-CONTAINING PROTEIN"/>
    <property type="match status" value="1"/>
</dbReference>
<sequence length="485" mass="55455">MAEATICSGISGTDISALKRALLDQQQLLQKLHAELDVEREASATAASEALAMILRLQGEKAAVEMEASQYKRMAEEKMCHAEHSLEIFEELIYHKEMEIASLDFQVQAYRYKLLSLGWTDVGFNENRFPENRFPHRCDLSNGDMGFDQNPRRMSSLPAIWWTDAYQKKGIFKSNSVVPPSEAVPIIEECFDLETSPETFDLDKKYSNYSTTGDFDSYWEQIRKLDDRVKEISQSNGHPREDRSIDSYSFSSSTNVPVNCSCATRRESTVVSDEIKCYQNDPDNSSCSNVVQDIFEVPQNEERYKTRVKERSKSISKADSETLGSHSKDQSEWIKKMLSSLNLEAKPPRPRENKKEIDSAESQSGLQQLHQRIKRLEKDRTNQGKSEIVREGLGEQELNLLKEIREQLNSIQDKMRCRRRKKAPLLDETPVNTVMETGPGNFCYGRERSKAKLAAFHLEVFMLAGSQHGSAEDIRWSAMQQSNFL</sequence>
<feature type="region of interest" description="Disordered" evidence="5">
    <location>
        <begin position="231"/>
        <end position="255"/>
    </location>
</feature>
<evidence type="ECO:0000256" key="1">
    <source>
        <dbReference type="ARBA" id="ARBA00004370"/>
    </source>
</evidence>
<keyword evidence="4" id="KW-0472">Membrane</keyword>
<evidence type="ECO:0000256" key="2">
    <source>
        <dbReference type="ARBA" id="ARBA00022692"/>
    </source>
</evidence>
<organism evidence="7 8">
    <name type="scientific">Punica granatum</name>
    <name type="common">Pomegranate</name>
    <dbReference type="NCBI Taxonomy" id="22663"/>
    <lineage>
        <taxon>Eukaryota</taxon>
        <taxon>Viridiplantae</taxon>
        <taxon>Streptophyta</taxon>
        <taxon>Embryophyta</taxon>
        <taxon>Tracheophyta</taxon>
        <taxon>Spermatophyta</taxon>
        <taxon>Magnoliopsida</taxon>
        <taxon>eudicotyledons</taxon>
        <taxon>Gunneridae</taxon>
        <taxon>Pentapetalae</taxon>
        <taxon>rosids</taxon>
        <taxon>malvids</taxon>
        <taxon>Myrtales</taxon>
        <taxon>Lythraceae</taxon>
        <taxon>Punica</taxon>
    </lineage>
</organism>
<dbReference type="InterPro" id="IPR007656">
    <property type="entry name" value="GTD-bd"/>
</dbReference>